<organism evidence="2">
    <name type="scientific">Pongo abelii</name>
    <name type="common">Sumatran orangutan</name>
    <name type="synonym">Pongo pygmaeus abelii</name>
    <dbReference type="NCBI Taxonomy" id="9601"/>
    <lineage>
        <taxon>Eukaryota</taxon>
        <taxon>Metazoa</taxon>
        <taxon>Chordata</taxon>
        <taxon>Craniata</taxon>
        <taxon>Vertebrata</taxon>
        <taxon>Euteleostomi</taxon>
        <taxon>Mammalia</taxon>
        <taxon>Eutheria</taxon>
        <taxon>Euarchontoglires</taxon>
        <taxon>Primates</taxon>
        <taxon>Haplorrhini</taxon>
        <taxon>Catarrhini</taxon>
        <taxon>Hominidae</taxon>
        <taxon>Pongo</taxon>
    </lineage>
</organism>
<sequence length="123" mass="14190">MRLLRRRHMPLRLAMVGCAFVLFLFLLHRDVSSREEATEKPWLKSLVSRKDHVLDLMLEAMNNLRDSMPKLQIRAPEAQQTLFSINQSCLPGFYTPAELKPFWERPPQDPNAPGADGKAFQKS</sequence>
<evidence type="ECO:0000256" key="1">
    <source>
        <dbReference type="SAM" id="MobiDB-lite"/>
    </source>
</evidence>
<feature type="region of interest" description="Disordered" evidence="1">
    <location>
        <begin position="101"/>
        <end position="123"/>
    </location>
</feature>
<evidence type="ECO:0000313" key="2">
    <source>
        <dbReference type="EMBL" id="PNJ25564.1"/>
    </source>
</evidence>
<accession>A0A2J8SXQ8</accession>
<proteinExistence type="predicted"/>
<protein>
    <submittedName>
        <fullName evidence="2">GALNT6 isoform 11</fullName>
    </submittedName>
</protein>
<dbReference type="SMR" id="A0A2J8SXQ8"/>
<dbReference type="AlphaFoldDB" id="A0A2J8SXQ8"/>
<feature type="non-terminal residue" evidence="2">
    <location>
        <position position="123"/>
    </location>
</feature>
<dbReference type="EMBL" id="NDHI03003535">
    <property type="protein sequence ID" value="PNJ25564.1"/>
    <property type="molecule type" value="Genomic_DNA"/>
</dbReference>
<comment type="caution">
    <text evidence="2">The sequence shown here is derived from an EMBL/GenBank/DDBJ whole genome shotgun (WGS) entry which is preliminary data.</text>
</comment>
<name>A0A2J8SXQ8_PONAB</name>
<gene>
    <name evidence="2" type="ORF">CR201_G0039423</name>
</gene>
<reference evidence="2" key="1">
    <citation type="submission" date="2017-12" db="EMBL/GenBank/DDBJ databases">
        <title>High-resolution comparative analysis of great ape genomes.</title>
        <authorList>
            <person name="Pollen A."/>
            <person name="Hastie A."/>
            <person name="Hormozdiari F."/>
            <person name="Dougherty M."/>
            <person name="Liu R."/>
            <person name="Chaisson M."/>
            <person name="Hoppe E."/>
            <person name="Hill C."/>
            <person name="Pang A."/>
            <person name="Hillier L."/>
            <person name="Baker C."/>
            <person name="Armstrong J."/>
            <person name="Shendure J."/>
            <person name="Paten B."/>
            <person name="Wilson R."/>
            <person name="Chao H."/>
            <person name="Schneider V."/>
            <person name="Ventura M."/>
            <person name="Kronenberg Z."/>
            <person name="Murali S."/>
            <person name="Gordon D."/>
            <person name="Cantsilieris S."/>
            <person name="Munson K."/>
            <person name="Nelson B."/>
            <person name="Raja A."/>
            <person name="Underwood J."/>
            <person name="Diekhans M."/>
            <person name="Fiddes I."/>
            <person name="Haussler D."/>
            <person name="Eichler E."/>
        </authorList>
    </citation>
    <scope>NUCLEOTIDE SEQUENCE [LARGE SCALE GENOMIC DNA]</scope>
    <source>
        <strain evidence="2">Susie</strain>
    </source>
</reference>